<feature type="transmembrane region" description="Helical" evidence="1">
    <location>
        <begin position="327"/>
        <end position="346"/>
    </location>
</feature>
<dbReference type="Pfam" id="PF26371">
    <property type="entry name" value="AftB_C"/>
    <property type="match status" value="1"/>
</dbReference>
<dbReference type="KEGG" id="sfk:KY5_3141"/>
<gene>
    <name evidence="3" type="ORF">KY5_3141</name>
</gene>
<sequence length="605" mass="64225">MSHPRVRHPAPGAPPAAPRVVAQRTAGTGGAVRAVAGTWRWWNALVVTVPAAAVLVLGYRHRWVGDDALIYTRAVRQILAGNGPVFNVGERAEASTGTLWQWLLALGGLVTGADPAVLAVALGLLATVAGWLLAGDAARRLHGRKAPLVPGGVLVLLPVCAVWDYATSGLETGLVTCWLAGCWWLLVRDARGQRVLTAVVLGLGPLVRPDLGLVSVVFVGAWCVLLRARWRTAAGLAAAACALPGGYEVFRAGYYGVLVPLPGLAKEASGANWGRGALYAENFVLPYRLWFPLLVLAALGAVLVVRRTMRGTAGAVRGTGRPPSRPLLVLAAAPVLSGLLSLLYVVRVGGDFMHGRMLLPGLFLLLLPVWALPRGRAVVAAGVALAVWAGCCLLLWRPPVVSASGEVWDTHVGYQRATRDPFPVGQRVHGDRPTRYRAEIARALRADRPLLVVETSYNRPALALPLARDRRVPVAGAMGFLGHNGIVVPLRGLAVDPLSLAHPLGAHMERSATARAGHEKPVAPAWLVADLTDPGVPLPRGVDPRAVAAARHALTCGPLPELRDSVRAPMSPGRFWRNLAGSWQRTAFRFPADPRAAERALCPRP</sequence>
<dbReference type="AlphaFoldDB" id="A0A291Q8Y8"/>
<dbReference type="RefSeq" id="WP_098242864.1">
    <property type="nucleotide sequence ID" value="NZ_CP022685.1"/>
</dbReference>
<evidence type="ECO:0000259" key="2">
    <source>
        <dbReference type="Pfam" id="PF26371"/>
    </source>
</evidence>
<accession>A0A291Q8Y8</accession>
<keyword evidence="1" id="KW-1133">Transmembrane helix</keyword>
<keyword evidence="4" id="KW-1185">Reference proteome</keyword>
<organism evidence="3 4">
    <name type="scientific">Streptomyces formicae</name>
    <dbReference type="NCBI Taxonomy" id="1616117"/>
    <lineage>
        <taxon>Bacteria</taxon>
        <taxon>Bacillati</taxon>
        <taxon>Actinomycetota</taxon>
        <taxon>Actinomycetes</taxon>
        <taxon>Kitasatosporales</taxon>
        <taxon>Streptomycetaceae</taxon>
        <taxon>Streptomyces</taxon>
    </lineage>
</organism>
<feature type="transmembrane region" description="Helical" evidence="1">
    <location>
        <begin position="146"/>
        <end position="166"/>
    </location>
</feature>
<feature type="transmembrane region" description="Helical" evidence="1">
    <location>
        <begin position="352"/>
        <end position="370"/>
    </location>
</feature>
<evidence type="ECO:0000256" key="1">
    <source>
        <dbReference type="SAM" id="Phobius"/>
    </source>
</evidence>
<name>A0A291Q8Y8_9ACTN</name>
<dbReference type="Proteomes" id="UP000221011">
    <property type="component" value="Chromosome"/>
</dbReference>
<keyword evidence="1" id="KW-0472">Membrane</keyword>
<feature type="transmembrane region" description="Helical" evidence="1">
    <location>
        <begin position="377"/>
        <end position="396"/>
    </location>
</feature>
<keyword evidence="1" id="KW-0812">Transmembrane</keyword>
<feature type="transmembrane region" description="Helical" evidence="1">
    <location>
        <begin position="211"/>
        <end position="230"/>
    </location>
</feature>
<protein>
    <recommendedName>
        <fullName evidence="2">Terminal beta-(1-&gt;2)-arabinofuranosyltransferase C-terminal domain-containing protein</fullName>
    </recommendedName>
</protein>
<dbReference type="EMBL" id="CP022685">
    <property type="protein sequence ID" value="ATL28159.1"/>
    <property type="molecule type" value="Genomic_DNA"/>
</dbReference>
<feature type="transmembrane region" description="Helical" evidence="1">
    <location>
        <begin position="116"/>
        <end position="134"/>
    </location>
</feature>
<reference evidence="3 4" key="1">
    <citation type="submission" date="2017-08" db="EMBL/GenBank/DDBJ databases">
        <title>Complete Genome Sequence of Streptomyces formicae KY5, the formicamycin producer.</title>
        <authorList>
            <person name="Holmes N.A."/>
            <person name="Devine R."/>
            <person name="Qin Z."/>
            <person name="Seipke R.F."/>
            <person name="Wilkinson B."/>
            <person name="Hutchings M.I."/>
        </authorList>
    </citation>
    <scope>NUCLEOTIDE SEQUENCE [LARGE SCALE GENOMIC DNA]</scope>
    <source>
        <strain evidence="3 4">KY5</strain>
    </source>
</reference>
<feature type="transmembrane region" description="Helical" evidence="1">
    <location>
        <begin position="41"/>
        <end position="59"/>
    </location>
</feature>
<feature type="transmembrane region" description="Helical" evidence="1">
    <location>
        <begin position="289"/>
        <end position="306"/>
    </location>
</feature>
<evidence type="ECO:0000313" key="3">
    <source>
        <dbReference type="EMBL" id="ATL28159.1"/>
    </source>
</evidence>
<evidence type="ECO:0000313" key="4">
    <source>
        <dbReference type="Proteomes" id="UP000221011"/>
    </source>
</evidence>
<proteinExistence type="predicted"/>
<feature type="domain" description="Terminal beta-(1-&gt;2)-arabinofuranosyltransferase C-terminal" evidence="2">
    <location>
        <begin position="478"/>
        <end position="584"/>
    </location>
</feature>
<dbReference type="InterPro" id="IPR058983">
    <property type="entry name" value="AftB_C"/>
</dbReference>